<feature type="region of interest" description="Disordered" evidence="1">
    <location>
        <begin position="910"/>
        <end position="984"/>
    </location>
</feature>
<feature type="compositionally biased region" description="Low complexity" evidence="1">
    <location>
        <begin position="881"/>
        <end position="890"/>
    </location>
</feature>
<dbReference type="OrthoDB" id="3248986at2759"/>
<proteinExistence type="predicted"/>
<sequence>MAIRSNISPQSNSTSGDQGITQPHSSEIPSSVPDTENEPLDLPAASSAFLGGQPKKNLVIFSANALRALADRYKLQVLTKGGNRSFDRSALASALIAHRTELPTETPGMVPTSAAAAEDFTEDDITILRTAAKTKIDRLSNAKLTNLYLAAQKLRRDAVVEKGKPRVVSGAAGQADAEYNSEVGDEISEGYTSDDVVEVGHSTPTSAAEMKHFIHRQRLKSIFHGGGLPPEISDLIELYQQTFETADSRGTRITDVLAFEDAPLEEVKIAPSSLSRLDDGIFEMVQQLINTFSVTGTASRSVKFHNRIRRRDLVFCPVTSDFASAQIVLFNSDGCIRGLEPLGNSLGRTYGQLRSNATHSNPPPCDDIDDIPATRECDNLDDIPATCECDNLNDISTTYELHLTHRRSKGTLLEVFGKVEECNDEDYDERIRKLQPHTLIQCKMDDPPPSNANGKRSLSRSGSSSSVDDNVPEVPEAHLAVKRQKNLEGGYFDIIEARPSQYRLNHSAVVDDNNQMDEVGASSATDVTTLELPESSIPVYQHATFTLPLNIQESSPLPSTTPALDSDELTIFEGQILQIIDSTDENWWCGVDANNEGGCVEIVRKVSSGSAPPPQPVQTIASVTGPAPVLSESSNGTQPIGDVDFDMDIAETLLDFAQTTAFPPVSDLLTSTHHHVLPPTVPQVITTFADSSSVAPAGTDTQNCVLLPPSLLPPSANAPPVLSVPVPAPPTFSILAHTSSTPSPPEEYQVPVPLHLTPLHVEERDESIPSTLAPSQAVADEYTCIVENSSNYDVQQEQEEEYDSEDKCEIEGGYQYDNNQEPRDQELMPSTTQVTAPPTSAPQTAQVTTSVPVPTHSSLMPSEPIPSAPASSPAPAPAPAPASLEFSSSVPPSPSAPVPLHAPAFPALSHNCPNPSPLPSAPALSPHIPNPSPPFTAPVDSARSPPLPPPGPLSEPAPRPPVPTLSDEEDGEDVEGGWNDHDDDAIVLRTCVKSSKVRLYKLGKYT</sequence>
<feature type="compositionally biased region" description="Acidic residues" evidence="1">
    <location>
        <begin position="966"/>
        <end position="977"/>
    </location>
</feature>
<feature type="region of interest" description="Disordered" evidence="1">
    <location>
        <begin position="1"/>
        <end position="47"/>
    </location>
</feature>
<name>A0A8H5CK48_9AGAR</name>
<dbReference type="AlphaFoldDB" id="A0A8H5CK48"/>
<dbReference type="EMBL" id="JAACJN010000477">
    <property type="protein sequence ID" value="KAF5342963.1"/>
    <property type="molecule type" value="Genomic_DNA"/>
</dbReference>
<accession>A0A8H5CK48</accession>
<feature type="compositionally biased region" description="Pro residues" evidence="1">
    <location>
        <begin position="863"/>
        <end position="880"/>
    </location>
</feature>
<organism evidence="2 3">
    <name type="scientific">Collybiopsis confluens</name>
    <dbReference type="NCBI Taxonomy" id="2823264"/>
    <lineage>
        <taxon>Eukaryota</taxon>
        <taxon>Fungi</taxon>
        <taxon>Dikarya</taxon>
        <taxon>Basidiomycota</taxon>
        <taxon>Agaricomycotina</taxon>
        <taxon>Agaricomycetes</taxon>
        <taxon>Agaricomycetidae</taxon>
        <taxon>Agaricales</taxon>
        <taxon>Marasmiineae</taxon>
        <taxon>Omphalotaceae</taxon>
        <taxon>Collybiopsis</taxon>
    </lineage>
</organism>
<feature type="compositionally biased region" description="Polar residues" evidence="1">
    <location>
        <begin position="1"/>
        <end position="34"/>
    </location>
</feature>
<dbReference type="SUPFAM" id="SSF50044">
    <property type="entry name" value="SH3-domain"/>
    <property type="match status" value="1"/>
</dbReference>
<evidence type="ECO:0008006" key="4">
    <source>
        <dbReference type="Google" id="ProtNLM"/>
    </source>
</evidence>
<feature type="compositionally biased region" description="Pro residues" evidence="1">
    <location>
        <begin position="945"/>
        <end position="963"/>
    </location>
</feature>
<gene>
    <name evidence="2" type="ORF">D9757_015218</name>
</gene>
<dbReference type="InterPro" id="IPR036028">
    <property type="entry name" value="SH3-like_dom_sf"/>
</dbReference>
<reference evidence="2 3" key="1">
    <citation type="journal article" date="2020" name="ISME J.">
        <title>Uncovering the hidden diversity of litter-decomposition mechanisms in mushroom-forming fungi.</title>
        <authorList>
            <person name="Floudas D."/>
            <person name="Bentzer J."/>
            <person name="Ahren D."/>
            <person name="Johansson T."/>
            <person name="Persson P."/>
            <person name="Tunlid A."/>
        </authorList>
    </citation>
    <scope>NUCLEOTIDE SEQUENCE [LARGE SCALE GENOMIC DNA]</scope>
    <source>
        <strain evidence="2 3">CBS 406.79</strain>
    </source>
</reference>
<keyword evidence="3" id="KW-1185">Reference proteome</keyword>
<dbReference type="Gene3D" id="2.30.30.40">
    <property type="entry name" value="SH3 Domains"/>
    <property type="match status" value="1"/>
</dbReference>
<evidence type="ECO:0000256" key="1">
    <source>
        <dbReference type="SAM" id="MobiDB-lite"/>
    </source>
</evidence>
<comment type="caution">
    <text evidence="2">The sequence shown here is derived from an EMBL/GenBank/DDBJ whole genome shotgun (WGS) entry which is preliminary data.</text>
</comment>
<feature type="compositionally biased region" description="Polar residues" evidence="1">
    <location>
        <begin position="828"/>
        <end position="860"/>
    </location>
</feature>
<protein>
    <recommendedName>
        <fullName evidence="4">SH3 domain-containing protein</fullName>
    </recommendedName>
</protein>
<dbReference type="Proteomes" id="UP000518752">
    <property type="component" value="Unassembled WGS sequence"/>
</dbReference>
<evidence type="ECO:0000313" key="2">
    <source>
        <dbReference type="EMBL" id="KAF5342963.1"/>
    </source>
</evidence>
<evidence type="ECO:0000313" key="3">
    <source>
        <dbReference type="Proteomes" id="UP000518752"/>
    </source>
</evidence>
<feature type="region of interest" description="Disordered" evidence="1">
    <location>
        <begin position="813"/>
        <end position="896"/>
    </location>
</feature>
<feature type="region of interest" description="Disordered" evidence="1">
    <location>
        <begin position="441"/>
        <end position="472"/>
    </location>
</feature>